<proteinExistence type="predicted"/>
<dbReference type="InterPro" id="IPR043502">
    <property type="entry name" value="DNA/RNA_pol_sf"/>
</dbReference>
<accession>A0A7J6UG51</accession>
<evidence type="ECO:0000313" key="1">
    <source>
        <dbReference type="EMBL" id="KAF4681675.1"/>
    </source>
</evidence>
<organism evidence="2 4">
    <name type="scientific">Perkinsus olseni</name>
    <name type="common">Perkinsus atlanticus</name>
    <dbReference type="NCBI Taxonomy" id="32597"/>
    <lineage>
        <taxon>Eukaryota</taxon>
        <taxon>Sar</taxon>
        <taxon>Alveolata</taxon>
        <taxon>Perkinsozoa</taxon>
        <taxon>Perkinsea</taxon>
        <taxon>Perkinsida</taxon>
        <taxon>Perkinsidae</taxon>
        <taxon>Perkinsus</taxon>
    </lineage>
</organism>
<evidence type="ECO:0000313" key="3">
    <source>
        <dbReference type="Proteomes" id="UP000541610"/>
    </source>
</evidence>
<evidence type="ECO:0000313" key="4">
    <source>
        <dbReference type="Proteomes" id="UP000553632"/>
    </source>
</evidence>
<sequence length="1382" mass="152135">MGNRNCKVDEWRQANIHYRKTAEGHAGSTAYRLTYPELTSGSQSDTPAEGGFRFDTPLAGDYRFDKLEPVALSDLSQRGPPGGGVVATFESHEPYWKAVLTEVHNSSARPQFEVTFERKDSFNDLLNLPVLSTTDGIMKLDTRDFWEKAEAFFFKLPFGRAPYFAVMATRNSHKIMLFDTNTRTTLTGNTRLSAAASAINPFQYPVGDPPPYDQLEHPMANVRRAYGPDGPPPTYEEALRLMKQSRGLSEPTRVNSAYSNDSHLADSNFLSVPLEELQLRPDGSYAFHAADLPHSGSAGGALQPSEKPINKPVSTRLQVASRLVVTVILDSGSGKNLARTSTLRAIEASPGSKVEWKPVPRNESASIRGISGVTLAATRIALVSVYSPKRPHDVKRLRFFVSDDLLPVLLIGVEGMRDLRIALTFTPSNIRAYSGISEDQSVARVEESRPPSSLKPLVGHHDACYSSSHGTACGTRPAKAAQDGDDLVANIFEDGPGLEHCVFDGSSFLALAADHAASDDTEGCIELDHDFCYDLYAKAGNPPLPQGRLPLLGGPALAEALASPDCSFRGLTKDETDEGVTRFLHEFAWIRSRPSPSDGNRQAAKKRAERLATSLSKRGLLKDYTRVFDEYLADDLIVKVEKEELSNVLLTNHFPVIKETSTQDTAVSGRKTKIRPVFDWRVGNQCQRPGVVMDKCIWPFLAATRLFPFAIWCDLRTAFLRCRVTNRSSKCFGFVHVTIDDHGRYDYHYFRFRGLCMGNSGSPAALQLSAALLEAVANEQSAVALGGQAGRPLYESLKDSCAEDSEVEGLDLEDLSRPSQAANRVRETLQGLQPDNITQFLDAQGDMPARRGLPSSDSQSVEDFTNLHVDAYDRVLIETHHSVIAHSTVLHQHGGRRGRYMDDWSIGARSQDMASYMYTSDCHLATEFGHEFVPRKTKKSWEATEAEGMGLLWTKSDQLKCKHMNSASTRRRYEAHGNRLSIREVLSALHSCHDPLGYLGWSILQIKRILRLAYVEAKGLDDRLTQDDSASVLNLLDDFNDAATKYAVPRFVNFEVGVVVYSDASTYALGMYMCGLSDVANPYVCASRLVPPGSAGFSIVRKEQLALEWALEAMCAHAVLFPHAPGRHLYVLTDSKIVHYRVTKLLKVALALDGPARLAKYPKSWTHWEFAHARRCALLIKALGTLLGSHGQVHFHHCPSELNLADAYSRGMSPYSLDRVAAQSWLCRLHGGQMDTPSPDRQELPTAEADLFCYVPDAAGRQHIDDGDEHDIQELIKQGQASDTYCQAVKRICSPDDSPIGTDVDLSEFTKAELARLTAIFAVDEQGLIRLTVGASPCTVPRVPLSSPGKGYPFGFGGAHLLAPSEEGYPAVLTVMSIVPES</sequence>
<dbReference type="EMBL" id="JABANP010000496">
    <property type="protein sequence ID" value="KAF4681675.1"/>
    <property type="molecule type" value="Genomic_DNA"/>
</dbReference>
<name>A0A7J6UG51_PEROL</name>
<dbReference type="Pfam" id="PF05380">
    <property type="entry name" value="Peptidase_A17"/>
    <property type="match status" value="1"/>
</dbReference>
<dbReference type="Proteomes" id="UP000553632">
    <property type="component" value="Unassembled WGS sequence"/>
</dbReference>
<gene>
    <name evidence="1" type="ORF">FOZ60_011713</name>
    <name evidence="2" type="ORF">FOZ63_001393</name>
</gene>
<dbReference type="OrthoDB" id="8065733at2759"/>
<dbReference type="SUPFAM" id="SSF56672">
    <property type="entry name" value="DNA/RNA polymerases"/>
    <property type="match status" value="2"/>
</dbReference>
<protein>
    <submittedName>
        <fullName evidence="2">Uncharacterized protein</fullName>
    </submittedName>
</protein>
<evidence type="ECO:0000313" key="2">
    <source>
        <dbReference type="EMBL" id="KAF4756131.1"/>
    </source>
</evidence>
<dbReference type="Proteomes" id="UP000541610">
    <property type="component" value="Unassembled WGS sequence"/>
</dbReference>
<dbReference type="EMBL" id="JABANO010003870">
    <property type="protein sequence ID" value="KAF4756131.1"/>
    <property type="molecule type" value="Genomic_DNA"/>
</dbReference>
<keyword evidence="4" id="KW-1185">Reference proteome</keyword>
<dbReference type="InterPro" id="IPR008042">
    <property type="entry name" value="Retrotrans_Pao"/>
</dbReference>
<comment type="caution">
    <text evidence="2">The sequence shown here is derived from an EMBL/GenBank/DDBJ whole genome shotgun (WGS) entry which is preliminary data.</text>
</comment>
<reference evidence="3 4" key="1">
    <citation type="submission" date="2020-04" db="EMBL/GenBank/DDBJ databases">
        <title>Perkinsus olseni comparative genomics.</title>
        <authorList>
            <person name="Bogema D.R."/>
        </authorList>
    </citation>
    <scope>NUCLEOTIDE SEQUENCE [LARGE SCALE GENOMIC DNA]</scope>
    <source>
        <strain evidence="1">00978-12</strain>
        <strain evidence="2 4">ATCC PRA-207</strain>
    </source>
</reference>